<comment type="caution">
    <text evidence="1">The sequence shown here is derived from an EMBL/GenBank/DDBJ whole genome shotgun (WGS) entry which is preliminary data.</text>
</comment>
<dbReference type="AlphaFoldDB" id="A0A6I1FQ52"/>
<reference evidence="1 2" key="1">
    <citation type="submission" date="2019-10" db="EMBL/GenBank/DDBJ databases">
        <title>Bacillus aerolatum sp. nov., isolated from bioaerosol of sport playgrounds.</title>
        <authorList>
            <person name="Chen P."/>
            <person name="Zhang G."/>
        </authorList>
    </citation>
    <scope>NUCLEOTIDE SEQUENCE [LARGE SCALE GENOMIC DNA]</scope>
    <source>
        <strain evidence="1 2">CX253</strain>
    </source>
</reference>
<dbReference type="EMBL" id="WEIO01000005">
    <property type="protein sequence ID" value="KAB7706500.1"/>
    <property type="molecule type" value="Genomic_DNA"/>
</dbReference>
<evidence type="ECO:0008006" key="3">
    <source>
        <dbReference type="Google" id="ProtNLM"/>
    </source>
</evidence>
<keyword evidence="2" id="KW-1185">Reference proteome</keyword>
<dbReference type="Pfam" id="PF02810">
    <property type="entry name" value="SEC-C"/>
    <property type="match status" value="1"/>
</dbReference>
<dbReference type="Proteomes" id="UP000429595">
    <property type="component" value="Unassembled WGS sequence"/>
</dbReference>
<evidence type="ECO:0000313" key="1">
    <source>
        <dbReference type="EMBL" id="KAB7706500.1"/>
    </source>
</evidence>
<proteinExistence type="predicted"/>
<dbReference type="InterPro" id="IPR004027">
    <property type="entry name" value="SEC_C_motif"/>
</dbReference>
<dbReference type="SUPFAM" id="SSF103642">
    <property type="entry name" value="Sec-C motif"/>
    <property type="match status" value="1"/>
</dbReference>
<gene>
    <name evidence="1" type="ORF">F9802_09860</name>
</gene>
<evidence type="ECO:0000313" key="2">
    <source>
        <dbReference type="Proteomes" id="UP000429595"/>
    </source>
</evidence>
<dbReference type="Gene3D" id="3.10.450.50">
    <property type="match status" value="1"/>
</dbReference>
<organism evidence="1 2">
    <name type="scientific">Bacillus aerolatus</name>
    <dbReference type="NCBI Taxonomy" id="2653354"/>
    <lineage>
        <taxon>Bacteria</taxon>
        <taxon>Bacillati</taxon>
        <taxon>Bacillota</taxon>
        <taxon>Bacilli</taxon>
        <taxon>Bacillales</taxon>
        <taxon>Bacillaceae</taxon>
        <taxon>Bacillus</taxon>
    </lineage>
</organism>
<dbReference type="RefSeq" id="WP_152151448.1">
    <property type="nucleotide sequence ID" value="NZ_WEIO01000005.1"/>
</dbReference>
<sequence>MSVGRNEPCPCGSGKKFKKCCGKVEGSAIHGVMQEELENLQRELIDYAMEHYSHEMKKQFQSLLHTYEVLRKDPQVYLVAFEIWFILTRPVKNGQTILEEFVALRAQSVKRERTRNIFLTWPKVKFTAGTVKAVRENIYEVEDVLSGEKIAIRARRQLPVDGVFVIGGLLPFEKEYTFFMIDFHFEQHMVPKAEKWMASQFEQSEEKSSQAFLAENWLSVLEGIFAIYDERNEVEEQAFDYGELKWEKESQEKTADALLAFLQEEGVEELRQQTAVLLWNLYCQKENPTIRKPEIYTAALYSLFQSYQIIETSYSNSALAARLEVSASSLSKRAKEMEKVLQERLQQGEKAAQK</sequence>
<accession>A0A6I1FQ52</accession>
<protein>
    <recommendedName>
        <fullName evidence="3">SEC-C domain-containing protein</fullName>
    </recommendedName>
</protein>
<name>A0A6I1FQ52_9BACI</name>